<comment type="caution">
    <text evidence="3">The sequence shown here is derived from an EMBL/GenBank/DDBJ whole genome shotgun (WGS) entry which is preliminary data.</text>
</comment>
<keyword evidence="2" id="KW-1133">Transmembrane helix</keyword>
<evidence type="ECO:0000313" key="4">
    <source>
        <dbReference type="Proteomes" id="UP000019666"/>
    </source>
</evidence>
<name>A0A017HK92_9RHOB</name>
<gene>
    <name evidence="3" type="ORF">Rumeso_04251</name>
</gene>
<accession>A0A017HK92</accession>
<evidence type="ECO:0000256" key="2">
    <source>
        <dbReference type="SAM" id="Phobius"/>
    </source>
</evidence>
<dbReference type="OrthoDB" id="5761230at2"/>
<sequence length="165" mass="17432">MEHFAGPRVPTLARRISPGPIHATRSLRLDTASPTSDTLAHGPASPGDADPDLPRPRNLLVLTLLGTLALILWQAPIMLVVAVGGFAIALVLSVPVRLSRVLPRSLATLMVALWLIGVPYPLALGAWVAITAVIPYSGTWIGSGPAVLVAISVRLRFVPTPQRIP</sequence>
<evidence type="ECO:0000313" key="3">
    <source>
        <dbReference type="EMBL" id="EYD74194.1"/>
    </source>
</evidence>
<keyword evidence="2" id="KW-0812">Transmembrane</keyword>
<dbReference type="Proteomes" id="UP000019666">
    <property type="component" value="Unassembled WGS sequence"/>
</dbReference>
<keyword evidence="2" id="KW-0472">Membrane</keyword>
<organism evidence="3 4">
    <name type="scientific">Rubellimicrobium mesophilum DSM 19309</name>
    <dbReference type="NCBI Taxonomy" id="442562"/>
    <lineage>
        <taxon>Bacteria</taxon>
        <taxon>Pseudomonadati</taxon>
        <taxon>Pseudomonadota</taxon>
        <taxon>Alphaproteobacteria</taxon>
        <taxon>Rhodobacterales</taxon>
        <taxon>Roseobacteraceae</taxon>
        <taxon>Rubellimicrobium</taxon>
    </lineage>
</organism>
<evidence type="ECO:0000256" key="1">
    <source>
        <dbReference type="SAM" id="MobiDB-lite"/>
    </source>
</evidence>
<feature type="transmembrane region" description="Helical" evidence="2">
    <location>
        <begin position="140"/>
        <end position="157"/>
    </location>
</feature>
<feature type="transmembrane region" description="Helical" evidence="2">
    <location>
        <begin position="106"/>
        <end position="134"/>
    </location>
</feature>
<dbReference type="HOGENOM" id="CLU_1609570_0_0_5"/>
<feature type="transmembrane region" description="Helical" evidence="2">
    <location>
        <begin position="61"/>
        <end position="94"/>
    </location>
</feature>
<dbReference type="AlphaFoldDB" id="A0A017HK92"/>
<dbReference type="RefSeq" id="WP_037283733.1">
    <property type="nucleotide sequence ID" value="NZ_KK088626.1"/>
</dbReference>
<reference evidence="3 4" key="1">
    <citation type="submission" date="2013-02" db="EMBL/GenBank/DDBJ databases">
        <authorList>
            <person name="Fiebig A."/>
            <person name="Goeker M."/>
            <person name="Klenk H.-P.P."/>
        </authorList>
    </citation>
    <scope>NUCLEOTIDE SEQUENCE [LARGE SCALE GENOMIC DNA]</scope>
    <source>
        <strain evidence="3 4">DSM 19309</strain>
    </source>
</reference>
<dbReference type="EMBL" id="AOSK01000120">
    <property type="protein sequence ID" value="EYD74194.1"/>
    <property type="molecule type" value="Genomic_DNA"/>
</dbReference>
<dbReference type="STRING" id="442562.Rumeso_04251"/>
<proteinExistence type="predicted"/>
<keyword evidence="4" id="KW-1185">Reference proteome</keyword>
<protein>
    <submittedName>
        <fullName evidence="3">Uncharacterized protein</fullName>
    </submittedName>
</protein>
<feature type="region of interest" description="Disordered" evidence="1">
    <location>
        <begin position="31"/>
        <end position="52"/>
    </location>
</feature>